<evidence type="ECO:0000313" key="3">
    <source>
        <dbReference type="EMBL" id="WFD34131.1"/>
    </source>
</evidence>
<evidence type="ECO:0000256" key="2">
    <source>
        <dbReference type="ARBA" id="ARBA00022490"/>
    </source>
</evidence>
<dbReference type="InterPro" id="IPR039739">
    <property type="entry name" value="MAG2/RNF10"/>
</dbReference>
<dbReference type="PANTHER" id="PTHR12983">
    <property type="entry name" value="RING FINGER 10 FAMILY MEMBER"/>
    <property type="match status" value="1"/>
</dbReference>
<dbReference type="GO" id="GO:0005737">
    <property type="term" value="C:cytoplasm"/>
    <property type="evidence" value="ECO:0007669"/>
    <property type="project" value="UniProtKB-SubCell"/>
</dbReference>
<organism evidence="3 4">
    <name type="scientific">Malassezia cuniculi</name>
    <dbReference type="NCBI Taxonomy" id="948313"/>
    <lineage>
        <taxon>Eukaryota</taxon>
        <taxon>Fungi</taxon>
        <taxon>Dikarya</taxon>
        <taxon>Basidiomycota</taxon>
        <taxon>Ustilaginomycotina</taxon>
        <taxon>Malasseziomycetes</taxon>
        <taxon>Malasseziales</taxon>
        <taxon>Malasseziaceae</taxon>
        <taxon>Malassezia</taxon>
    </lineage>
</organism>
<dbReference type="GO" id="GO:0000976">
    <property type="term" value="F:transcription cis-regulatory region binding"/>
    <property type="evidence" value="ECO:0007669"/>
    <property type="project" value="TreeGrafter"/>
</dbReference>
<evidence type="ECO:0000256" key="1">
    <source>
        <dbReference type="ARBA" id="ARBA00004496"/>
    </source>
</evidence>
<dbReference type="GO" id="GO:0045944">
    <property type="term" value="P:positive regulation of transcription by RNA polymerase II"/>
    <property type="evidence" value="ECO:0007669"/>
    <property type="project" value="TreeGrafter"/>
</dbReference>
<dbReference type="EC" id="1.3.1.71" evidence="3"/>
<name>A0AAF0EPE3_9BASI</name>
<evidence type="ECO:0000313" key="4">
    <source>
        <dbReference type="Proteomes" id="UP001219933"/>
    </source>
</evidence>
<reference evidence="3" key="1">
    <citation type="submission" date="2023-03" db="EMBL/GenBank/DDBJ databases">
        <title>Mating type loci evolution in Malassezia.</title>
        <authorList>
            <person name="Coelho M.A."/>
        </authorList>
    </citation>
    <scope>NUCLEOTIDE SEQUENCE</scope>
    <source>
        <strain evidence="3">CBS 11721</strain>
    </source>
</reference>
<dbReference type="PANTHER" id="PTHR12983:SF9">
    <property type="entry name" value="E3 UBIQUITIN-PROTEIN LIGASE RNF10"/>
    <property type="match status" value="1"/>
</dbReference>
<proteinExistence type="predicted"/>
<gene>
    <name evidence="3" type="ORF">MCUN1_000966</name>
</gene>
<dbReference type="AlphaFoldDB" id="A0AAF0EPE3"/>
<comment type="subcellular location">
    <subcellularLocation>
        <location evidence="1">Cytoplasm</location>
    </subcellularLocation>
</comment>
<sequence length="223" mass="25276">MADPTPFWFQQDVLLFARFMLETPSLLIESLQEDLLAIEEEAEMLRQFNADAQTMQFVELARNDVNGMLERATAEQDNPILQARIELADGPSCTSSLTSSAELEHADERLSRSIPEAKNDARRHAAGQFLFYQAASGENIFLQAGDVKVLLERYGSYENFPNTLHVIVKSVKDVNVDDAFRKRFKYLAHLPESSDVIFATVDWQRTASLLRGIQPVLGQNRKR</sequence>
<dbReference type="Proteomes" id="UP001219933">
    <property type="component" value="Chromosome 1"/>
</dbReference>
<dbReference type="GO" id="GO:0000246">
    <property type="term" value="F:Delta24(24-1) sterol reductase activity"/>
    <property type="evidence" value="ECO:0007669"/>
    <property type="project" value="UniProtKB-EC"/>
</dbReference>
<keyword evidence="3" id="KW-0560">Oxidoreductase</keyword>
<keyword evidence="4" id="KW-1185">Reference proteome</keyword>
<dbReference type="EMBL" id="CP119877">
    <property type="protein sequence ID" value="WFD34131.1"/>
    <property type="molecule type" value="Genomic_DNA"/>
</dbReference>
<keyword evidence="2" id="KW-0963">Cytoplasm</keyword>
<accession>A0AAF0EPE3</accession>
<protein>
    <submittedName>
        <fullName evidence="3">Delta(24(24(1)))-sterol reductase</fullName>
        <ecNumber evidence="3">1.3.1.71</ecNumber>
    </submittedName>
</protein>